<comment type="caution">
    <text evidence="3">The sequence shown here is derived from an EMBL/GenBank/DDBJ whole genome shotgun (WGS) entry which is preliminary data.</text>
</comment>
<protein>
    <submittedName>
        <fullName evidence="3">Substrate-binding domain-containing protein</fullName>
    </submittedName>
</protein>
<keyword evidence="4" id="KW-1185">Reference proteome</keyword>
<name>A0ABN2SH98_9MICO</name>
<keyword evidence="1" id="KW-0472">Membrane</keyword>
<evidence type="ECO:0000313" key="3">
    <source>
        <dbReference type="EMBL" id="GAA1986436.1"/>
    </source>
</evidence>
<gene>
    <name evidence="3" type="ORF">GCM10009817_29980</name>
</gene>
<evidence type="ECO:0000256" key="1">
    <source>
        <dbReference type="SAM" id="Phobius"/>
    </source>
</evidence>
<evidence type="ECO:0000259" key="2">
    <source>
        <dbReference type="PROSITE" id="PS50234"/>
    </source>
</evidence>
<dbReference type="RefSeq" id="WP_344064142.1">
    <property type="nucleotide sequence ID" value="NZ_BAAAPU010000008.1"/>
</dbReference>
<dbReference type="Pfam" id="PF13531">
    <property type="entry name" value="SBP_bac_11"/>
    <property type="match status" value="1"/>
</dbReference>
<dbReference type="Proteomes" id="UP001500013">
    <property type="component" value="Unassembled WGS sequence"/>
</dbReference>
<keyword evidence="1" id="KW-0812">Transmembrane</keyword>
<dbReference type="Pfam" id="PF00092">
    <property type="entry name" value="VWA"/>
    <property type="match status" value="1"/>
</dbReference>
<organism evidence="3 4">
    <name type="scientific">Terrabacter lapilli</name>
    <dbReference type="NCBI Taxonomy" id="436231"/>
    <lineage>
        <taxon>Bacteria</taxon>
        <taxon>Bacillati</taxon>
        <taxon>Actinomycetota</taxon>
        <taxon>Actinomycetes</taxon>
        <taxon>Micrococcales</taxon>
        <taxon>Intrasporangiaceae</taxon>
        <taxon>Terrabacter</taxon>
    </lineage>
</organism>
<sequence length="577" mass="60349">MPDPTPPQRRIGPYEQSLIESRARREARQAQLAERAARRRSRVIATAVALLLLAAGVVGGLAWRNARGADSPTGASPSAAACPTRSTVSLWVSQAAQPALAAVAKEYEAEPASGCVHFAVTAKSPVEAMIGLGPGQPGRPDGWVPDSEQWVQRAKATAKLAAKPAAPFAKSPLVIAMDPQQAGRLSAQPSWRDLVAGDGALRMSDPRSTTAGMLTLASALPGLSQEQDRTALPALARTTAASVDELFRAHDADPAQAPAFPVAEADLLQHNRVSPSHPMVSVTPREGTPPFEFSLVDVATDPARARLVEQLRAHLATPAAATVLAQYGLRSTAHPVAVASPKGSVGTVTVGASVDPASVTAATDAWQAVTADFSLLSVFDVSGSMKQKVGATTRMGVTQEAAGIALATLPPSTKLGLWMFSTDLGVNGVDYRELAPIGRLDDAQHRQAVAQALGSLSSHIGGGTGLYDTIWAAYQQAQQDYDPDRVNAVVILTDGRNDDPNGMTLQQLEARLQAAWDPERPVAVTTIGVGPDVDPAALSQISTMTHSKFYAAPSAGDMKTVLARALFDHSCKNGRCV</sequence>
<keyword evidence="1" id="KW-1133">Transmembrane helix</keyword>
<accession>A0ABN2SH98</accession>
<feature type="domain" description="VWFA" evidence="2">
    <location>
        <begin position="374"/>
        <end position="566"/>
    </location>
</feature>
<dbReference type="EMBL" id="BAAAPU010000008">
    <property type="protein sequence ID" value="GAA1986436.1"/>
    <property type="molecule type" value="Genomic_DNA"/>
</dbReference>
<dbReference type="Gene3D" id="3.40.50.410">
    <property type="entry name" value="von Willebrand factor, type A domain"/>
    <property type="match status" value="1"/>
</dbReference>
<proteinExistence type="predicted"/>
<dbReference type="InterPro" id="IPR036465">
    <property type="entry name" value="vWFA_dom_sf"/>
</dbReference>
<evidence type="ECO:0000313" key="4">
    <source>
        <dbReference type="Proteomes" id="UP001500013"/>
    </source>
</evidence>
<dbReference type="PROSITE" id="PS50234">
    <property type="entry name" value="VWFA"/>
    <property type="match status" value="1"/>
</dbReference>
<dbReference type="SMART" id="SM00327">
    <property type="entry name" value="VWA"/>
    <property type="match status" value="1"/>
</dbReference>
<reference evidence="3 4" key="1">
    <citation type="journal article" date="2019" name="Int. J. Syst. Evol. Microbiol.">
        <title>The Global Catalogue of Microorganisms (GCM) 10K type strain sequencing project: providing services to taxonomists for standard genome sequencing and annotation.</title>
        <authorList>
            <consortium name="The Broad Institute Genomics Platform"/>
            <consortium name="The Broad Institute Genome Sequencing Center for Infectious Disease"/>
            <person name="Wu L."/>
            <person name="Ma J."/>
        </authorList>
    </citation>
    <scope>NUCLEOTIDE SEQUENCE [LARGE SCALE GENOMIC DNA]</scope>
    <source>
        <strain evidence="3 4">JCM 15628</strain>
    </source>
</reference>
<dbReference type="SUPFAM" id="SSF53850">
    <property type="entry name" value="Periplasmic binding protein-like II"/>
    <property type="match status" value="1"/>
</dbReference>
<dbReference type="SUPFAM" id="SSF53300">
    <property type="entry name" value="vWA-like"/>
    <property type="match status" value="1"/>
</dbReference>
<feature type="transmembrane region" description="Helical" evidence="1">
    <location>
        <begin position="43"/>
        <end position="63"/>
    </location>
</feature>
<dbReference type="InterPro" id="IPR002035">
    <property type="entry name" value="VWF_A"/>
</dbReference>